<evidence type="ECO:0000313" key="2">
    <source>
        <dbReference type="Proteomes" id="UP000250462"/>
    </source>
</evidence>
<gene>
    <name evidence="1" type="ORF">DPM12_08120</name>
</gene>
<comment type="caution">
    <text evidence="1">The sequence shown here is derived from an EMBL/GenBank/DDBJ whole genome shotgun (WGS) entry which is preliminary data.</text>
</comment>
<dbReference type="AlphaFoldDB" id="A0A329QY91"/>
<protein>
    <submittedName>
        <fullName evidence="1">Uncharacterized protein</fullName>
    </submittedName>
</protein>
<keyword evidence="2" id="KW-1185">Reference proteome</keyword>
<evidence type="ECO:0000313" key="1">
    <source>
        <dbReference type="EMBL" id="RAW15608.1"/>
    </source>
</evidence>
<dbReference type="Proteomes" id="UP000250462">
    <property type="component" value="Unassembled WGS sequence"/>
</dbReference>
<organism evidence="1 2">
    <name type="scientific">Phytoactinopolyspora halophila</name>
    <dbReference type="NCBI Taxonomy" id="1981511"/>
    <lineage>
        <taxon>Bacteria</taxon>
        <taxon>Bacillati</taxon>
        <taxon>Actinomycetota</taxon>
        <taxon>Actinomycetes</taxon>
        <taxon>Jiangellales</taxon>
        <taxon>Jiangellaceae</taxon>
        <taxon>Phytoactinopolyspora</taxon>
    </lineage>
</organism>
<sequence length="61" mass="6517">MNHHLRIRTRAASGIEDAFSRHAGAPSFRTSALGVTQGTVSHSSIGASFVVIEERVKVESP</sequence>
<dbReference type="EMBL" id="QMIG01000005">
    <property type="protein sequence ID" value="RAW15608.1"/>
    <property type="molecule type" value="Genomic_DNA"/>
</dbReference>
<proteinExistence type="predicted"/>
<accession>A0A329QY91</accession>
<reference evidence="1 2" key="1">
    <citation type="submission" date="2018-06" db="EMBL/GenBank/DDBJ databases">
        <title>Phytoactinopolyspora halophila sp. nov., a novel halophilic actinomycete isolated from a saline soil in China.</title>
        <authorList>
            <person name="Tang S.-K."/>
        </authorList>
    </citation>
    <scope>NUCLEOTIDE SEQUENCE [LARGE SCALE GENOMIC DNA]</scope>
    <source>
        <strain evidence="1 2">YIM 96934</strain>
    </source>
</reference>
<name>A0A329QY91_9ACTN</name>